<gene>
    <name evidence="8" type="ORF">SAMN05660895_1903</name>
</gene>
<keyword evidence="3" id="KW-0408">Iron</keyword>
<dbReference type="Gene3D" id="2.102.10.10">
    <property type="entry name" value="Rieske [2Fe-2S] iron-sulphur domain"/>
    <property type="match status" value="1"/>
</dbReference>
<dbReference type="RefSeq" id="WP_092460096.1">
    <property type="nucleotide sequence ID" value="NZ_FPCJ01000001.1"/>
</dbReference>
<evidence type="ECO:0000256" key="5">
    <source>
        <dbReference type="ARBA" id="ARBA00023157"/>
    </source>
</evidence>
<evidence type="ECO:0000256" key="6">
    <source>
        <dbReference type="ARBA" id="ARBA00034078"/>
    </source>
</evidence>
<dbReference type="InterPro" id="IPR036922">
    <property type="entry name" value="Rieske_2Fe-2S_sf"/>
</dbReference>
<protein>
    <submittedName>
        <fullName evidence="8">Cytochrome b6-f complex iron-sulfur subunit</fullName>
    </submittedName>
</protein>
<feature type="domain" description="Rieske" evidence="7">
    <location>
        <begin position="63"/>
        <end position="138"/>
    </location>
</feature>
<dbReference type="EMBL" id="FPCJ01000001">
    <property type="protein sequence ID" value="SFV34105.1"/>
    <property type="molecule type" value="Genomic_DNA"/>
</dbReference>
<dbReference type="PRINTS" id="PR00162">
    <property type="entry name" value="RIESKE"/>
</dbReference>
<proteinExistence type="predicted"/>
<keyword evidence="2" id="KW-0479">Metal-binding</keyword>
<dbReference type="OrthoDB" id="165343at2"/>
<organism evidence="8 9">
    <name type="scientific">Thermoflavifilum thermophilum</name>
    <dbReference type="NCBI Taxonomy" id="1393122"/>
    <lineage>
        <taxon>Bacteria</taxon>
        <taxon>Pseudomonadati</taxon>
        <taxon>Bacteroidota</taxon>
        <taxon>Chitinophagia</taxon>
        <taxon>Chitinophagales</taxon>
        <taxon>Chitinophagaceae</taxon>
        <taxon>Thermoflavifilum</taxon>
    </lineage>
</organism>
<evidence type="ECO:0000256" key="3">
    <source>
        <dbReference type="ARBA" id="ARBA00023004"/>
    </source>
</evidence>
<dbReference type="CDD" id="cd03467">
    <property type="entry name" value="Rieske"/>
    <property type="match status" value="1"/>
</dbReference>
<evidence type="ECO:0000256" key="1">
    <source>
        <dbReference type="ARBA" id="ARBA00022714"/>
    </source>
</evidence>
<dbReference type="GO" id="GO:0051537">
    <property type="term" value="F:2 iron, 2 sulfur cluster binding"/>
    <property type="evidence" value="ECO:0007669"/>
    <property type="project" value="UniProtKB-KW"/>
</dbReference>
<dbReference type="SUPFAM" id="SSF50022">
    <property type="entry name" value="ISP domain"/>
    <property type="match status" value="1"/>
</dbReference>
<sequence length="139" mass="14387">MERRQFLQLLGITAAATCAGCLISCSKSGNGISPGGNSNPSAVSVDLNSQLLQVGDYIVTNGIIIARLSSGNTPSDFTALSAFCTHQGTIVSYVASQNLFYCPAHGSEFSTSGTVLRGPASAPLKQYTVQINNNILTVG</sequence>
<evidence type="ECO:0000313" key="9">
    <source>
        <dbReference type="Proteomes" id="UP000199537"/>
    </source>
</evidence>
<dbReference type="GO" id="GO:0016020">
    <property type="term" value="C:membrane"/>
    <property type="evidence" value="ECO:0007669"/>
    <property type="project" value="InterPro"/>
</dbReference>
<dbReference type="Proteomes" id="UP000199537">
    <property type="component" value="Unassembled WGS sequence"/>
</dbReference>
<keyword evidence="5" id="KW-1015">Disulfide bond</keyword>
<keyword evidence="1" id="KW-0001">2Fe-2S</keyword>
<dbReference type="Pfam" id="PF00355">
    <property type="entry name" value="Rieske"/>
    <property type="match status" value="1"/>
</dbReference>
<evidence type="ECO:0000256" key="2">
    <source>
        <dbReference type="ARBA" id="ARBA00022723"/>
    </source>
</evidence>
<evidence type="ECO:0000256" key="4">
    <source>
        <dbReference type="ARBA" id="ARBA00023014"/>
    </source>
</evidence>
<dbReference type="InterPro" id="IPR017941">
    <property type="entry name" value="Rieske_2Fe-2S"/>
</dbReference>
<dbReference type="STRING" id="1393122.SAMN05660895_1903"/>
<reference evidence="9" key="1">
    <citation type="submission" date="2016-10" db="EMBL/GenBank/DDBJ databases">
        <authorList>
            <person name="Varghese N."/>
            <person name="Submissions S."/>
        </authorList>
    </citation>
    <scope>NUCLEOTIDE SEQUENCE [LARGE SCALE GENOMIC DNA]</scope>
    <source>
        <strain evidence="9">DSM 14807</strain>
    </source>
</reference>
<accession>A0A1I7NHG0</accession>
<dbReference type="GO" id="GO:0046872">
    <property type="term" value="F:metal ion binding"/>
    <property type="evidence" value="ECO:0007669"/>
    <property type="project" value="UniProtKB-KW"/>
</dbReference>
<keyword evidence="4" id="KW-0411">Iron-sulfur</keyword>
<dbReference type="PROSITE" id="PS51296">
    <property type="entry name" value="RIESKE"/>
    <property type="match status" value="1"/>
</dbReference>
<evidence type="ECO:0000259" key="7">
    <source>
        <dbReference type="PROSITE" id="PS51296"/>
    </source>
</evidence>
<comment type="cofactor">
    <cofactor evidence="6">
        <name>[2Fe-2S] cluster</name>
        <dbReference type="ChEBI" id="CHEBI:190135"/>
    </cofactor>
</comment>
<dbReference type="PANTHER" id="PTHR10134">
    <property type="entry name" value="CYTOCHROME B-C1 COMPLEX SUBUNIT RIESKE, MITOCHONDRIAL"/>
    <property type="match status" value="1"/>
</dbReference>
<dbReference type="InterPro" id="IPR014349">
    <property type="entry name" value="Rieske_Fe-S_prot"/>
</dbReference>
<evidence type="ECO:0000313" key="8">
    <source>
        <dbReference type="EMBL" id="SFV34105.1"/>
    </source>
</evidence>
<name>A0A1I7NHG0_9BACT</name>
<dbReference type="AlphaFoldDB" id="A0A1I7NHG0"/>
<keyword evidence="9" id="KW-1185">Reference proteome</keyword>
<dbReference type="InterPro" id="IPR005805">
    <property type="entry name" value="Rieske_Fe-S_prot_C"/>
</dbReference>